<dbReference type="RefSeq" id="WP_342555596.1">
    <property type="nucleotide sequence ID" value="NZ_CP159992.1"/>
</dbReference>
<dbReference type="AlphaFoldDB" id="A0AAU8NLH4"/>
<protein>
    <submittedName>
        <fullName evidence="2">Aminoglycoside phosphotransferase family protein</fullName>
        <ecNumber evidence="2">2.7.1.-</ecNumber>
    </submittedName>
</protein>
<dbReference type="PANTHER" id="PTHR40086">
    <property type="entry name" value="PHOSPHOTRANSFERASE YTMP-RELATED"/>
    <property type="match status" value="1"/>
</dbReference>
<dbReference type="EC" id="2.7.1.-" evidence="2"/>
<sequence length="347" mass="40349">MNDSYHLQFEKLCEKLGLGELTTTPKPISGGLLHRVFAIKTTTGRYAVKALNPKIMARPAALNNYIEAERVVSILSKRISAQPANVYGDTFLQEIDHQFYMVFDWIEGRSLKPFEITDVHCRKVGFILAEIHQTKFAQVDSIRRTRNDENQIPWKFYLHKGIAEGAVWANHLSNRIEQLSFWTEQINRSVMLLEDEQVFSHRDLEPKNVMWVQDNPIVIDWESAGEINPKHDLIETAIYWSIDESGKVNKCKFDAFLSGYQQLYGDLEADWKTVLVLGYSSKLNWLEYSLKRSLWIECTDAIEQEMGTVQVMHTLNALEEYQNMTIMLESWLHDKNEDKHGDEKFIE</sequence>
<keyword evidence="2" id="KW-0808">Transferase</keyword>
<organism evidence="2">
    <name type="scientific">Paenibacillus sp. AN1007</name>
    <dbReference type="NCBI Taxonomy" id="3151385"/>
    <lineage>
        <taxon>Bacteria</taxon>
        <taxon>Bacillati</taxon>
        <taxon>Bacillota</taxon>
        <taxon>Bacilli</taxon>
        <taxon>Bacillales</taxon>
        <taxon>Paenibacillaceae</taxon>
        <taxon>Paenibacillus</taxon>
    </lineage>
</organism>
<evidence type="ECO:0000259" key="1">
    <source>
        <dbReference type="Pfam" id="PF01636"/>
    </source>
</evidence>
<dbReference type="GO" id="GO:0016740">
    <property type="term" value="F:transferase activity"/>
    <property type="evidence" value="ECO:0007669"/>
    <property type="project" value="UniProtKB-KW"/>
</dbReference>
<dbReference type="SUPFAM" id="SSF56112">
    <property type="entry name" value="Protein kinase-like (PK-like)"/>
    <property type="match status" value="1"/>
</dbReference>
<reference evidence="2" key="1">
    <citation type="submission" date="2024-05" db="EMBL/GenBank/DDBJ databases">
        <title>Draft genome assemblies of 36 bacteria isolated from hibernating arctic ground squirrels.</title>
        <authorList>
            <person name="McKee H."/>
            <person name="Mullen L."/>
            <person name="Drown D.M."/>
            <person name="Duddleston K.N."/>
        </authorList>
    </citation>
    <scope>NUCLEOTIDE SEQUENCE</scope>
    <source>
        <strain evidence="2">AN1007</strain>
    </source>
</reference>
<proteinExistence type="predicted"/>
<dbReference type="Pfam" id="PF01636">
    <property type="entry name" value="APH"/>
    <property type="match status" value="1"/>
</dbReference>
<gene>
    <name evidence="2" type="ORF">ABXS70_14340</name>
</gene>
<name>A0AAU8NLH4_9BACL</name>
<feature type="domain" description="Aminoglycoside phosphotransferase" evidence="1">
    <location>
        <begin position="26"/>
        <end position="263"/>
    </location>
</feature>
<dbReference type="EMBL" id="CP159992">
    <property type="protein sequence ID" value="XCP97798.1"/>
    <property type="molecule type" value="Genomic_DNA"/>
</dbReference>
<dbReference type="InterPro" id="IPR002575">
    <property type="entry name" value="Aminoglycoside_PTrfase"/>
</dbReference>
<dbReference type="InterPro" id="IPR052077">
    <property type="entry name" value="CcrZ_PhaseVar_Mediator"/>
</dbReference>
<evidence type="ECO:0000313" key="2">
    <source>
        <dbReference type="EMBL" id="XCP97798.1"/>
    </source>
</evidence>
<dbReference type="Gene3D" id="3.90.1200.10">
    <property type="match status" value="1"/>
</dbReference>
<dbReference type="InterPro" id="IPR011009">
    <property type="entry name" value="Kinase-like_dom_sf"/>
</dbReference>
<dbReference type="PANTHER" id="PTHR40086:SF1">
    <property type="entry name" value="CELL CYCLE REGULATOR CCRZ"/>
    <property type="match status" value="1"/>
</dbReference>
<accession>A0AAU8NLH4</accession>